<protein>
    <recommendedName>
        <fullName evidence="1">Replication factor A C-terminal domain-containing protein</fullName>
    </recommendedName>
</protein>
<dbReference type="Gene3D" id="2.40.50.140">
    <property type="entry name" value="Nucleic acid-binding proteins"/>
    <property type="match status" value="1"/>
</dbReference>
<comment type="caution">
    <text evidence="2">The sequence shown here is derived from an EMBL/GenBank/DDBJ whole genome shotgun (WGS) entry which is preliminary data.</text>
</comment>
<organism evidence="2 3">
    <name type="scientific">Castilleja foliolosa</name>
    <dbReference type="NCBI Taxonomy" id="1961234"/>
    <lineage>
        <taxon>Eukaryota</taxon>
        <taxon>Viridiplantae</taxon>
        <taxon>Streptophyta</taxon>
        <taxon>Embryophyta</taxon>
        <taxon>Tracheophyta</taxon>
        <taxon>Spermatophyta</taxon>
        <taxon>Magnoliopsida</taxon>
        <taxon>eudicotyledons</taxon>
        <taxon>Gunneridae</taxon>
        <taxon>Pentapetalae</taxon>
        <taxon>asterids</taxon>
        <taxon>lamiids</taxon>
        <taxon>Lamiales</taxon>
        <taxon>Orobanchaceae</taxon>
        <taxon>Pedicularideae</taxon>
        <taxon>Castillejinae</taxon>
        <taxon>Castilleja</taxon>
    </lineage>
</organism>
<evidence type="ECO:0000313" key="2">
    <source>
        <dbReference type="EMBL" id="KAL3648194.1"/>
    </source>
</evidence>
<dbReference type="SUPFAM" id="SSF50249">
    <property type="entry name" value="Nucleic acid-binding proteins"/>
    <property type="match status" value="1"/>
</dbReference>
<dbReference type="Proteomes" id="UP001632038">
    <property type="component" value="Unassembled WGS sequence"/>
</dbReference>
<dbReference type="InterPro" id="IPR013955">
    <property type="entry name" value="Rep_factor-A_C"/>
</dbReference>
<feature type="domain" description="Replication factor A C-terminal" evidence="1">
    <location>
        <begin position="41"/>
        <end position="153"/>
    </location>
</feature>
<dbReference type="InterPro" id="IPR012340">
    <property type="entry name" value="NA-bd_OB-fold"/>
</dbReference>
<proteinExistence type="predicted"/>
<reference evidence="3" key="1">
    <citation type="journal article" date="2024" name="IScience">
        <title>Strigolactones Initiate the Formation of Haustorium-like Structures in Castilleja.</title>
        <authorList>
            <person name="Buerger M."/>
            <person name="Peterson D."/>
            <person name="Chory J."/>
        </authorList>
    </citation>
    <scope>NUCLEOTIDE SEQUENCE [LARGE SCALE GENOMIC DNA]</scope>
</reference>
<sequence length="227" mass="26112">MTLHWKQLKALQEMQADFLTMKARVLSLRTLKQLKERPQSLRYIKPRNFCYLSCRACHRKVEKDYGGKMKCSFCGEYTFTDLYRLKFDVLVVDDKGTATLALGNKACKQLIGVSADNVVDLHVDSAVNIPNDIERNILGKNGLFEEVVKSDNTNLDFFDVSRLTTDEQIMEVYMDKYSHNYDSDSKDQAFVLSKKKINVLMNAKKNQANEDKGKAVCEKKEEEQTNI</sequence>
<evidence type="ECO:0000313" key="3">
    <source>
        <dbReference type="Proteomes" id="UP001632038"/>
    </source>
</evidence>
<evidence type="ECO:0000259" key="1">
    <source>
        <dbReference type="Pfam" id="PF08646"/>
    </source>
</evidence>
<dbReference type="AlphaFoldDB" id="A0ABD3E240"/>
<accession>A0ABD3E240</accession>
<dbReference type="Pfam" id="PF08646">
    <property type="entry name" value="Rep_fac-A_C"/>
    <property type="match status" value="1"/>
</dbReference>
<dbReference type="EMBL" id="JAVIJP010000008">
    <property type="protein sequence ID" value="KAL3648194.1"/>
    <property type="molecule type" value="Genomic_DNA"/>
</dbReference>
<gene>
    <name evidence="2" type="ORF">CASFOL_007618</name>
</gene>
<keyword evidence="3" id="KW-1185">Reference proteome</keyword>
<name>A0ABD3E240_9LAMI</name>